<feature type="region of interest" description="Disordered" evidence="2">
    <location>
        <begin position="288"/>
        <end position="327"/>
    </location>
</feature>
<sequence>MTSPPSDRWQRSPLSDSPLSSPREDETTGNLRKERIKYRRSKPPRNHALRKDGEGEDGAEAQRPGAEDPRARESLQEAQPVPEHESPAPRSSTGVLALNLTAIRPEHRAVTLNSRESLGSPREPQQEGQPRPPKTPRTEHTSSRQEREGEGTGPGESRSVDTPRSGISFEAGWNLEKWKAEALWLREQVEMLEEKARGEGGEASEREEMQKLRRELAESQQKMAEASKRILSYERQAASWQAEKVTLQQDVVGWKQAISSLNMEAKAEILSLQEKIAREKVENARLTRELRAMQANGNSRAGDKQVPNSAKRVAKDEDEDEDEEVGQLTRSLANVLKLPVVTKVVKGLKGRKQEEEDEEGEEEGRQGRKSPMSELRRTVSEVSSAMLQVSAASERSDSLQQKVLKSVDELEEKLALSESHCSQLQSQLQATLTTLESSRSYEGVMERKLLEEEREKERMKEAMAALEEEVKESKRIFEQVSAEHGTSIRLLEEKQKEELRAAIEKERRACELAISSLRAEHGKALMMATYSLQEKDALLRGREEEMARSHHEEIQSLKRTEEEERRRMEKEHKAELEEREERVRELLLLHQEELTRVQAEHDERTEALQRRLRASAEHSQRVDADLSRSEAERKELGDALMSSSSALRALADESERRKELEAELEESRRMCEEWKRLLEEKSAVCEQVSQMEEKATQSLGILRSQWDESARRREEEAEKVEELEQEAASMALLLTSLKSHVDSLVLKAQEEKKSWGRERRSAEEERMEREEETRVLEGRLREARRHGQEAEERVKELKEEKEELKLRLTEKESRIRSLQQVILSHEQQHEERVRELQTTRRELNESHDGLRGAEMANKILQGAADALQQKLRVVEERQWEEGRRSVEAARELAGVNASLARACSMLAMSEEMMRRLCGGMEELSSRHIFFMQEAAARHIALREEVKREEEERQRSRRREEELAEKLRIEEERTRATQDKLRRLQKEAEGREREWMTELHAMREEIASKEEELRAMEEEVVELKAGKLEGERERMTLRKLLQEYAAGREELEEEVERKKAHAEVLLHLSRRNQPSTSGGRMERSIGRALVQAGKEKEKLDPSRSSRSSLSTPETRRSLTAESPFGRRGQEQRGERKREHGELHRRSTEGAKRREEGGEEKSERRVELETLLNFARGVEALQHLANLKE</sequence>
<keyword evidence="1" id="KW-0175">Coiled coil</keyword>
<dbReference type="GeneID" id="17303053"/>
<feature type="coiled-coil region" evidence="1">
    <location>
        <begin position="643"/>
        <end position="677"/>
    </location>
</feature>
<dbReference type="HOGENOM" id="CLU_272307_0_0_1"/>
<proteinExistence type="predicted"/>
<dbReference type="EMBL" id="JH992994">
    <property type="protein sequence ID" value="EKX46401.1"/>
    <property type="molecule type" value="Genomic_DNA"/>
</dbReference>
<feature type="compositionally biased region" description="Low complexity" evidence="2">
    <location>
        <begin position="11"/>
        <end position="21"/>
    </location>
</feature>
<organism evidence="3">
    <name type="scientific">Guillardia theta (strain CCMP2712)</name>
    <name type="common">Cryptophyte</name>
    <dbReference type="NCBI Taxonomy" id="905079"/>
    <lineage>
        <taxon>Eukaryota</taxon>
        <taxon>Cryptophyceae</taxon>
        <taxon>Pyrenomonadales</taxon>
        <taxon>Geminigeraceae</taxon>
        <taxon>Guillardia</taxon>
    </lineage>
</organism>
<dbReference type="Proteomes" id="UP000011087">
    <property type="component" value="Unassembled WGS sequence"/>
</dbReference>
<evidence type="ECO:0000256" key="2">
    <source>
        <dbReference type="SAM" id="MobiDB-lite"/>
    </source>
</evidence>
<feature type="compositionally biased region" description="Basic and acidic residues" evidence="2">
    <location>
        <begin position="1126"/>
        <end position="1163"/>
    </location>
</feature>
<feature type="region of interest" description="Disordered" evidence="2">
    <location>
        <begin position="1"/>
        <end position="171"/>
    </location>
</feature>
<feature type="compositionally biased region" description="Basic and acidic residues" evidence="2">
    <location>
        <begin position="195"/>
        <end position="217"/>
    </location>
</feature>
<dbReference type="KEGG" id="gtt:GUITHDRAFT_107604"/>
<protein>
    <submittedName>
        <fullName evidence="3 4">Uncharacterized protein</fullName>
    </submittedName>
</protein>
<keyword evidence="5" id="KW-1185">Reference proteome</keyword>
<feature type="compositionally biased region" description="Basic and acidic residues" evidence="2">
    <location>
        <begin position="136"/>
        <end position="150"/>
    </location>
</feature>
<dbReference type="AlphaFoldDB" id="L1JD18"/>
<feature type="compositionally biased region" description="Basic and acidic residues" evidence="2">
    <location>
        <begin position="65"/>
        <end position="75"/>
    </location>
</feature>
<feature type="coiled-coil region" evidence="1">
    <location>
        <begin position="407"/>
        <end position="520"/>
    </location>
</feature>
<evidence type="ECO:0000313" key="3">
    <source>
        <dbReference type="EMBL" id="EKX46401.1"/>
    </source>
</evidence>
<evidence type="ECO:0000313" key="4">
    <source>
        <dbReference type="EnsemblProtists" id="EKX46401"/>
    </source>
</evidence>
<reference evidence="5" key="2">
    <citation type="submission" date="2012-11" db="EMBL/GenBank/DDBJ databases">
        <authorList>
            <person name="Kuo A."/>
            <person name="Curtis B.A."/>
            <person name="Tanifuji G."/>
            <person name="Burki F."/>
            <person name="Gruber A."/>
            <person name="Irimia M."/>
            <person name="Maruyama S."/>
            <person name="Arias M.C."/>
            <person name="Ball S.G."/>
            <person name="Gile G.H."/>
            <person name="Hirakawa Y."/>
            <person name="Hopkins J.F."/>
            <person name="Rensing S.A."/>
            <person name="Schmutz J."/>
            <person name="Symeonidi A."/>
            <person name="Elias M."/>
            <person name="Eveleigh R.J."/>
            <person name="Herman E.K."/>
            <person name="Klute M.J."/>
            <person name="Nakayama T."/>
            <person name="Obornik M."/>
            <person name="Reyes-Prieto A."/>
            <person name="Armbrust E.V."/>
            <person name="Aves S.J."/>
            <person name="Beiko R.G."/>
            <person name="Coutinho P."/>
            <person name="Dacks J.B."/>
            <person name="Durnford D.G."/>
            <person name="Fast N.M."/>
            <person name="Green B.R."/>
            <person name="Grisdale C."/>
            <person name="Hempe F."/>
            <person name="Henrissat B."/>
            <person name="Hoppner M.P."/>
            <person name="Ishida K.-I."/>
            <person name="Kim E."/>
            <person name="Koreny L."/>
            <person name="Kroth P.G."/>
            <person name="Liu Y."/>
            <person name="Malik S.-B."/>
            <person name="Maier U.G."/>
            <person name="McRose D."/>
            <person name="Mock T."/>
            <person name="Neilson J.A."/>
            <person name="Onodera N.T."/>
            <person name="Poole A.M."/>
            <person name="Pritham E.J."/>
            <person name="Richards T.A."/>
            <person name="Rocap G."/>
            <person name="Roy S.W."/>
            <person name="Sarai C."/>
            <person name="Schaack S."/>
            <person name="Shirato S."/>
            <person name="Slamovits C.H."/>
            <person name="Spencer D.F."/>
            <person name="Suzuki S."/>
            <person name="Worden A.Z."/>
            <person name="Zauner S."/>
            <person name="Barry K."/>
            <person name="Bell C."/>
            <person name="Bharti A.K."/>
            <person name="Crow J.A."/>
            <person name="Grimwood J."/>
            <person name="Kramer R."/>
            <person name="Lindquist E."/>
            <person name="Lucas S."/>
            <person name="Salamov A."/>
            <person name="McFadden G.I."/>
            <person name="Lane C.E."/>
            <person name="Keeling P.J."/>
            <person name="Gray M.W."/>
            <person name="Grigoriev I.V."/>
            <person name="Archibald J.M."/>
        </authorList>
    </citation>
    <scope>NUCLEOTIDE SEQUENCE</scope>
    <source>
        <strain evidence="5">CCMP2712</strain>
    </source>
</reference>
<reference evidence="4" key="3">
    <citation type="submission" date="2015-06" db="UniProtKB">
        <authorList>
            <consortium name="EnsemblProtists"/>
        </authorList>
    </citation>
    <scope>IDENTIFICATION</scope>
</reference>
<feature type="region of interest" description="Disordered" evidence="2">
    <location>
        <begin position="545"/>
        <end position="577"/>
    </location>
</feature>
<reference evidence="3 5" key="1">
    <citation type="journal article" date="2012" name="Nature">
        <title>Algal genomes reveal evolutionary mosaicism and the fate of nucleomorphs.</title>
        <authorList>
            <consortium name="DOE Joint Genome Institute"/>
            <person name="Curtis B.A."/>
            <person name="Tanifuji G."/>
            <person name="Burki F."/>
            <person name="Gruber A."/>
            <person name="Irimia M."/>
            <person name="Maruyama S."/>
            <person name="Arias M.C."/>
            <person name="Ball S.G."/>
            <person name="Gile G.H."/>
            <person name="Hirakawa Y."/>
            <person name="Hopkins J.F."/>
            <person name="Kuo A."/>
            <person name="Rensing S.A."/>
            <person name="Schmutz J."/>
            <person name="Symeonidi A."/>
            <person name="Elias M."/>
            <person name="Eveleigh R.J."/>
            <person name="Herman E.K."/>
            <person name="Klute M.J."/>
            <person name="Nakayama T."/>
            <person name="Obornik M."/>
            <person name="Reyes-Prieto A."/>
            <person name="Armbrust E.V."/>
            <person name="Aves S.J."/>
            <person name="Beiko R.G."/>
            <person name="Coutinho P."/>
            <person name="Dacks J.B."/>
            <person name="Durnford D.G."/>
            <person name="Fast N.M."/>
            <person name="Green B.R."/>
            <person name="Grisdale C.J."/>
            <person name="Hempel F."/>
            <person name="Henrissat B."/>
            <person name="Hoppner M.P."/>
            <person name="Ishida K."/>
            <person name="Kim E."/>
            <person name="Koreny L."/>
            <person name="Kroth P.G."/>
            <person name="Liu Y."/>
            <person name="Malik S.B."/>
            <person name="Maier U.G."/>
            <person name="McRose D."/>
            <person name="Mock T."/>
            <person name="Neilson J.A."/>
            <person name="Onodera N.T."/>
            <person name="Poole A.M."/>
            <person name="Pritham E.J."/>
            <person name="Richards T.A."/>
            <person name="Rocap G."/>
            <person name="Roy S.W."/>
            <person name="Sarai C."/>
            <person name="Schaack S."/>
            <person name="Shirato S."/>
            <person name="Slamovits C.H."/>
            <person name="Spencer D.F."/>
            <person name="Suzuki S."/>
            <person name="Worden A.Z."/>
            <person name="Zauner S."/>
            <person name="Barry K."/>
            <person name="Bell C."/>
            <person name="Bharti A.K."/>
            <person name="Crow J.A."/>
            <person name="Grimwood J."/>
            <person name="Kramer R."/>
            <person name="Lindquist E."/>
            <person name="Lucas S."/>
            <person name="Salamov A."/>
            <person name="McFadden G.I."/>
            <person name="Lane C.E."/>
            <person name="Keeling P.J."/>
            <person name="Gray M.W."/>
            <person name="Grigoriev I.V."/>
            <person name="Archibald J.M."/>
        </authorList>
    </citation>
    <scope>NUCLEOTIDE SEQUENCE</scope>
    <source>
        <strain evidence="3 5">CCMP2712</strain>
    </source>
</reference>
<accession>L1JD18</accession>
<feature type="compositionally biased region" description="Basic residues" evidence="2">
    <location>
        <begin position="34"/>
        <end position="48"/>
    </location>
</feature>
<name>L1JD18_GUITC</name>
<dbReference type="EnsemblProtists" id="EKX46401">
    <property type="protein sequence ID" value="EKX46401"/>
    <property type="gene ID" value="GUITHDRAFT_107604"/>
</dbReference>
<feature type="coiled-coil region" evidence="1">
    <location>
        <begin position="706"/>
        <end position="877"/>
    </location>
</feature>
<feature type="region of interest" description="Disordered" evidence="2">
    <location>
        <begin position="195"/>
        <end position="220"/>
    </location>
</feature>
<feature type="region of interest" description="Disordered" evidence="2">
    <location>
        <begin position="347"/>
        <end position="381"/>
    </location>
</feature>
<gene>
    <name evidence="3" type="ORF">GUITHDRAFT_107604</name>
</gene>
<evidence type="ECO:0000313" key="5">
    <source>
        <dbReference type="Proteomes" id="UP000011087"/>
    </source>
</evidence>
<dbReference type="RefSeq" id="XP_005833381.1">
    <property type="nucleotide sequence ID" value="XM_005833324.1"/>
</dbReference>
<feature type="compositionally biased region" description="Basic and acidic residues" evidence="2">
    <location>
        <begin position="1092"/>
        <end position="1102"/>
    </location>
</feature>
<dbReference type="PaxDb" id="55529-EKX46401"/>
<evidence type="ECO:0000256" key="1">
    <source>
        <dbReference type="SAM" id="Coils"/>
    </source>
</evidence>
<feature type="compositionally biased region" description="Acidic residues" evidence="2">
    <location>
        <begin position="316"/>
        <end position="325"/>
    </location>
</feature>
<dbReference type="OMA" id="TPRRRMD"/>
<feature type="region of interest" description="Disordered" evidence="2">
    <location>
        <begin position="1065"/>
        <end position="1163"/>
    </location>
</feature>